<evidence type="ECO:0000259" key="2">
    <source>
        <dbReference type="Pfam" id="PF00149"/>
    </source>
</evidence>
<dbReference type="PANTHER" id="PTHR30337:SF0">
    <property type="entry name" value="NUCLEASE SBCCD SUBUNIT D"/>
    <property type="match status" value="1"/>
</dbReference>
<gene>
    <name evidence="3" type="ORF">OUZ56_032648</name>
</gene>
<organism evidence="3 4">
    <name type="scientific">Daphnia magna</name>
    <dbReference type="NCBI Taxonomy" id="35525"/>
    <lineage>
        <taxon>Eukaryota</taxon>
        <taxon>Metazoa</taxon>
        <taxon>Ecdysozoa</taxon>
        <taxon>Arthropoda</taxon>
        <taxon>Crustacea</taxon>
        <taxon>Branchiopoda</taxon>
        <taxon>Diplostraca</taxon>
        <taxon>Cladocera</taxon>
        <taxon>Anomopoda</taxon>
        <taxon>Daphniidae</taxon>
        <taxon>Daphnia</taxon>
    </lineage>
</organism>
<evidence type="ECO:0000256" key="1">
    <source>
        <dbReference type="SAM" id="MobiDB-lite"/>
    </source>
</evidence>
<dbReference type="InterPro" id="IPR029052">
    <property type="entry name" value="Metallo-depent_PP-like"/>
</dbReference>
<reference evidence="3 4" key="1">
    <citation type="journal article" date="2023" name="Nucleic Acids Res.">
        <title>The hologenome of Daphnia magna reveals possible DNA methylation and microbiome-mediated evolution of the host genome.</title>
        <authorList>
            <person name="Chaturvedi A."/>
            <person name="Li X."/>
            <person name="Dhandapani V."/>
            <person name="Marshall H."/>
            <person name="Kissane S."/>
            <person name="Cuenca-Cambronero M."/>
            <person name="Asole G."/>
            <person name="Calvet F."/>
            <person name="Ruiz-Romero M."/>
            <person name="Marangio P."/>
            <person name="Guigo R."/>
            <person name="Rago D."/>
            <person name="Mirbahai L."/>
            <person name="Eastwood N."/>
            <person name="Colbourne J.K."/>
            <person name="Zhou J."/>
            <person name="Mallon E."/>
            <person name="Orsini L."/>
        </authorList>
    </citation>
    <scope>NUCLEOTIDE SEQUENCE [LARGE SCALE GENOMIC DNA]</scope>
    <source>
        <strain evidence="3">LRV0_1</strain>
    </source>
</reference>
<feature type="compositionally biased region" description="Low complexity" evidence="1">
    <location>
        <begin position="741"/>
        <end position="754"/>
    </location>
</feature>
<evidence type="ECO:0000313" key="4">
    <source>
        <dbReference type="Proteomes" id="UP001234178"/>
    </source>
</evidence>
<feature type="compositionally biased region" description="Basic and acidic residues" evidence="1">
    <location>
        <begin position="662"/>
        <end position="671"/>
    </location>
</feature>
<sequence>MQSTDTKAPLTSREVINALPRRFMDATHLAATIEWLTASKKANVIGPISAGSLPIGCEAVASVVFIDAKAETYPQAGKCALLKVALDKLAAAANISWDPEASQRLDDRSDPLVCEFRAVGTLTQLTGSPRIVSATRRRDLNEGSVVIDAIRKKAEKPNRDGRTRSPDEEIFGLRKFIERHAESRARNAATRTLLGMRSSYSEDDLKVPFVIFSTHFTGRISASDAAENPHLQAAMSEAIASHFLGARSALFPRSARPPMTSPKAPGTTRIVFVGDSHFDERDRLDECATIHARIADFVKTNGVDAVVHTGDLFERKSTLAERLAVADWLSKITYVPVVLIRGNHDQPGELTFFSRMFENVHAVEDARVVHLWNKFTRKHLASIACIAWPERAAIFAEAGSHDEGEASLAAALQTVFAGLNQDLVEGRWDETRPRGPVRLAAAHAMVRGATTSVGQPLMGCDMEGGTSDLATLGEWDVGGAEIVYTGSPRRTSFGENEEKGIVAAAFGSDGALLQRFRWSTNATPMLDIELEFKPDAVMILPLIDVAGAEIRFRYTVTPERQDQARAWAKATAAHWTREGAIRVKIEPEVVAAVRARTPEIALATTDAQKLETYWAAKGLVLAEDERTALFHKLATAKTAALRRAAGPPLARNQRQGTGLKNRVPEARRRPLPEPLLLGPPTQRRHRCLAGPPILGLASVVERSPKTMDAGVADQATAPLEVPVTTAFDPSTDAEWRRSQRRQPPQQKRAPASRRGQPGRG</sequence>
<name>A0ABR0B9W3_9CRUS</name>
<dbReference type="InterPro" id="IPR004843">
    <property type="entry name" value="Calcineurin-like_PHP"/>
</dbReference>
<dbReference type="Pfam" id="PF00149">
    <property type="entry name" value="Metallophos"/>
    <property type="match status" value="1"/>
</dbReference>
<dbReference type="Proteomes" id="UP001234178">
    <property type="component" value="Unassembled WGS sequence"/>
</dbReference>
<accession>A0ABR0B9W3</accession>
<keyword evidence="4" id="KW-1185">Reference proteome</keyword>
<evidence type="ECO:0000313" key="3">
    <source>
        <dbReference type="EMBL" id="KAK4045240.1"/>
    </source>
</evidence>
<feature type="region of interest" description="Disordered" evidence="1">
    <location>
        <begin position="714"/>
        <end position="760"/>
    </location>
</feature>
<feature type="domain" description="Calcineurin-like phosphoesterase" evidence="2">
    <location>
        <begin position="269"/>
        <end position="357"/>
    </location>
</feature>
<dbReference type="PANTHER" id="PTHR30337">
    <property type="entry name" value="COMPONENT OF ATP-DEPENDENT DSDNA EXONUCLEASE"/>
    <property type="match status" value="1"/>
</dbReference>
<dbReference type="EMBL" id="JAOYFB010000041">
    <property type="protein sequence ID" value="KAK4045240.1"/>
    <property type="molecule type" value="Genomic_DNA"/>
</dbReference>
<protein>
    <recommendedName>
        <fullName evidence="2">Calcineurin-like phosphoesterase domain-containing protein</fullName>
    </recommendedName>
</protein>
<feature type="region of interest" description="Disordered" evidence="1">
    <location>
        <begin position="644"/>
        <end position="683"/>
    </location>
</feature>
<proteinExistence type="predicted"/>
<comment type="caution">
    <text evidence="3">The sequence shown here is derived from an EMBL/GenBank/DDBJ whole genome shotgun (WGS) entry which is preliminary data.</text>
</comment>
<dbReference type="SUPFAM" id="SSF56300">
    <property type="entry name" value="Metallo-dependent phosphatases"/>
    <property type="match status" value="1"/>
</dbReference>
<dbReference type="InterPro" id="IPR050535">
    <property type="entry name" value="DNA_Repair-Maintenance_Comp"/>
</dbReference>
<dbReference type="Gene3D" id="3.60.21.10">
    <property type="match status" value="1"/>
</dbReference>